<evidence type="ECO:0000256" key="6">
    <source>
        <dbReference type="RuleBase" id="RU003869"/>
    </source>
</evidence>
<comment type="caution">
    <text evidence="9">The sequence shown here is derived from an EMBL/GenBank/DDBJ whole genome shotgun (WGS) entry which is preliminary data.</text>
</comment>
<dbReference type="FunFam" id="3.90.930.12:FF:000001">
    <property type="entry name" value="50S ribosomal protein L6"/>
    <property type="match status" value="1"/>
</dbReference>
<dbReference type="PIRSF" id="PIRSF002162">
    <property type="entry name" value="Ribosomal_L6"/>
    <property type="match status" value="1"/>
</dbReference>
<reference evidence="9 10" key="1">
    <citation type="journal article" date="2015" name="Nature">
        <title>rRNA introns, odd ribosomes, and small enigmatic genomes across a large radiation of phyla.</title>
        <authorList>
            <person name="Brown C.T."/>
            <person name="Hug L.A."/>
            <person name="Thomas B.C."/>
            <person name="Sharon I."/>
            <person name="Castelle C.J."/>
            <person name="Singh A."/>
            <person name="Wilkins M.J."/>
            <person name="Williams K.H."/>
            <person name="Banfield J.F."/>
        </authorList>
    </citation>
    <scope>NUCLEOTIDE SEQUENCE [LARGE SCALE GENOMIC DNA]</scope>
</reference>
<sequence>MKFGNMSKLAKKPLVIPQGVEAKINGPVLEFSGKEGKLSVPILPYVSAEITDGKLSFKTNQDVRQGRLNIGTNVSLAKNAVQGVSAGFVKVLELEGIGFKAVMDGANLVLTVGFTHPVKYNAPAGIKISIEKNAIKISGIDKALVGEAAAKIRKIRPPEPYKGKGIHYRGEVIRRKAGKKVAGTGAAAA</sequence>
<dbReference type="GO" id="GO:0003735">
    <property type="term" value="F:structural constituent of ribosome"/>
    <property type="evidence" value="ECO:0007669"/>
    <property type="project" value="UniProtKB-UniRule"/>
</dbReference>
<dbReference type="InterPro" id="IPR002358">
    <property type="entry name" value="Ribosomal_uL6_CS"/>
</dbReference>
<dbReference type="NCBIfam" id="TIGR03654">
    <property type="entry name" value="L6_bact"/>
    <property type="match status" value="1"/>
</dbReference>
<dbReference type="InterPro" id="IPR019906">
    <property type="entry name" value="Ribosomal_uL6_bac-type"/>
</dbReference>
<dbReference type="PANTHER" id="PTHR11655">
    <property type="entry name" value="60S/50S RIBOSOMAL PROTEIN L6/L9"/>
    <property type="match status" value="1"/>
</dbReference>
<comment type="similarity">
    <text evidence="1 6">Belongs to the universal ribosomal protein uL6 family.</text>
</comment>
<dbReference type="PANTHER" id="PTHR11655:SF14">
    <property type="entry name" value="LARGE RIBOSOMAL SUBUNIT PROTEIN UL6M"/>
    <property type="match status" value="1"/>
</dbReference>
<dbReference type="InterPro" id="IPR020040">
    <property type="entry name" value="Ribosomal_uL6_a/b-dom"/>
</dbReference>
<organism evidence="9 10">
    <name type="scientific">Candidatus Giovannonibacteria bacterium GW2011_GWB1_47_6b</name>
    <dbReference type="NCBI Taxonomy" id="1618655"/>
    <lineage>
        <taxon>Bacteria</taxon>
        <taxon>Candidatus Giovannoniibacteriota</taxon>
    </lineage>
</organism>
<feature type="domain" description="Large ribosomal subunit protein uL6 alpha-beta" evidence="8">
    <location>
        <begin position="16"/>
        <end position="87"/>
    </location>
</feature>
<evidence type="ECO:0000256" key="1">
    <source>
        <dbReference type="ARBA" id="ARBA00009356"/>
    </source>
</evidence>
<evidence type="ECO:0000313" key="9">
    <source>
        <dbReference type="EMBL" id="KKU76763.1"/>
    </source>
</evidence>
<evidence type="ECO:0000256" key="7">
    <source>
        <dbReference type="RuleBase" id="RU003870"/>
    </source>
</evidence>
<name>A0A0G1VF44_9BACT</name>
<dbReference type="InterPro" id="IPR000702">
    <property type="entry name" value="Ribosomal_uL6-like"/>
</dbReference>
<dbReference type="GO" id="GO:0019843">
    <property type="term" value="F:rRNA binding"/>
    <property type="evidence" value="ECO:0007669"/>
    <property type="project" value="UniProtKB-UniRule"/>
</dbReference>
<dbReference type="Proteomes" id="UP000034682">
    <property type="component" value="Unassembled WGS sequence"/>
</dbReference>
<dbReference type="PATRIC" id="fig|1618655.3.peg.321"/>
<feature type="domain" description="Large ribosomal subunit protein uL6 alpha-beta" evidence="8">
    <location>
        <begin position="96"/>
        <end position="168"/>
    </location>
</feature>
<dbReference type="Gene3D" id="3.90.930.12">
    <property type="entry name" value="Ribosomal protein L6, alpha-beta domain"/>
    <property type="match status" value="2"/>
</dbReference>
<protein>
    <recommendedName>
        <fullName evidence="4 5">50S ribosomal protein L6</fullName>
    </recommendedName>
</protein>
<dbReference type="PROSITE" id="PS00525">
    <property type="entry name" value="RIBOSOMAL_L6_1"/>
    <property type="match status" value="1"/>
</dbReference>
<dbReference type="GO" id="GO:0002181">
    <property type="term" value="P:cytoplasmic translation"/>
    <property type="evidence" value="ECO:0007669"/>
    <property type="project" value="TreeGrafter"/>
</dbReference>
<dbReference type="GO" id="GO:0022625">
    <property type="term" value="C:cytosolic large ribosomal subunit"/>
    <property type="evidence" value="ECO:0007669"/>
    <property type="project" value="UniProtKB-UniRule"/>
</dbReference>
<proteinExistence type="inferred from homology"/>
<dbReference type="EMBL" id="LCOK01000013">
    <property type="protein sequence ID" value="KKU76763.1"/>
    <property type="molecule type" value="Genomic_DNA"/>
</dbReference>
<keyword evidence="2 6" id="KW-0689">Ribosomal protein</keyword>
<dbReference type="InterPro" id="IPR036789">
    <property type="entry name" value="Ribosomal_uL6-like_a/b-dom_sf"/>
</dbReference>
<evidence type="ECO:0000256" key="5">
    <source>
        <dbReference type="NCBIfam" id="TIGR03654"/>
    </source>
</evidence>
<evidence type="ECO:0000256" key="2">
    <source>
        <dbReference type="ARBA" id="ARBA00022980"/>
    </source>
</evidence>
<evidence type="ECO:0000259" key="8">
    <source>
        <dbReference type="Pfam" id="PF00347"/>
    </source>
</evidence>
<gene>
    <name evidence="9" type="ORF">UY02_C0013G0019</name>
</gene>
<accession>A0A0G1VF44</accession>
<keyword evidence="7" id="KW-0694">RNA-binding</keyword>
<keyword evidence="7" id="KW-0699">rRNA-binding</keyword>
<evidence type="ECO:0000256" key="3">
    <source>
        <dbReference type="ARBA" id="ARBA00023274"/>
    </source>
</evidence>
<evidence type="ECO:0000256" key="4">
    <source>
        <dbReference type="ARBA" id="ARBA00035454"/>
    </source>
</evidence>
<keyword evidence="3 6" id="KW-0687">Ribonucleoprotein</keyword>
<dbReference type="Pfam" id="PF00347">
    <property type="entry name" value="Ribosomal_L6"/>
    <property type="match status" value="2"/>
</dbReference>
<dbReference type="AlphaFoldDB" id="A0A0G1VF44"/>
<dbReference type="SUPFAM" id="SSF56053">
    <property type="entry name" value="Ribosomal protein L6"/>
    <property type="match status" value="2"/>
</dbReference>
<dbReference type="PRINTS" id="PR00059">
    <property type="entry name" value="RIBOSOMALL6"/>
</dbReference>
<evidence type="ECO:0000313" key="10">
    <source>
        <dbReference type="Proteomes" id="UP000034682"/>
    </source>
</evidence>
<comment type="function">
    <text evidence="7">This protein binds to the 23S rRNA, and is important in its secondary structure. It is located near the subunit interface in the base of the L7/L12 stalk, and near the tRNA binding site of the peptidyltransferase center.</text>
</comment>